<name>A0AAN7KRB9_TRANT</name>
<dbReference type="InterPro" id="IPR016123">
    <property type="entry name" value="Mog1/PsbP_a/b/a-sand"/>
</dbReference>
<organism evidence="4 5">
    <name type="scientific">Trapa natans</name>
    <name type="common">Water chestnut</name>
    <dbReference type="NCBI Taxonomy" id="22666"/>
    <lineage>
        <taxon>Eukaryota</taxon>
        <taxon>Viridiplantae</taxon>
        <taxon>Streptophyta</taxon>
        <taxon>Embryophyta</taxon>
        <taxon>Tracheophyta</taxon>
        <taxon>Spermatophyta</taxon>
        <taxon>Magnoliopsida</taxon>
        <taxon>eudicotyledons</taxon>
        <taxon>Gunneridae</taxon>
        <taxon>Pentapetalae</taxon>
        <taxon>rosids</taxon>
        <taxon>malvids</taxon>
        <taxon>Myrtales</taxon>
        <taxon>Lythraceae</taxon>
        <taxon>Trapa</taxon>
    </lineage>
</organism>
<protein>
    <recommendedName>
        <fullName evidence="6">Ran guanine nucleotide release factor</fullName>
    </recommendedName>
</protein>
<proteinExistence type="inferred from homology"/>
<evidence type="ECO:0000256" key="1">
    <source>
        <dbReference type="ARBA" id="ARBA00010307"/>
    </source>
</evidence>
<dbReference type="InterPro" id="IPR007681">
    <property type="entry name" value="Mog1"/>
</dbReference>
<comment type="similarity">
    <text evidence="1">Belongs to the MOG1 family.</text>
</comment>
<evidence type="ECO:0000256" key="3">
    <source>
        <dbReference type="ARBA" id="ARBA00022927"/>
    </source>
</evidence>
<dbReference type="Proteomes" id="UP001346149">
    <property type="component" value="Unassembled WGS sequence"/>
</dbReference>
<dbReference type="EMBL" id="JAXQNO010000020">
    <property type="protein sequence ID" value="KAK4771852.1"/>
    <property type="molecule type" value="Genomic_DNA"/>
</dbReference>
<dbReference type="SUPFAM" id="SSF55724">
    <property type="entry name" value="Mog1p/PsbP-like"/>
    <property type="match status" value="1"/>
</dbReference>
<evidence type="ECO:0008006" key="6">
    <source>
        <dbReference type="Google" id="ProtNLM"/>
    </source>
</evidence>
<keyword evidence="2" id="KW-0813">Transport</keyword>
<dbReference type="Pfam" id="PF04603">
    <property type="entry name" value="Mog1"/>
    <property type="match status" value="1"/>
</dbReference>
<keyword evidence="3" id="KW-0653">Protein transport</keyword>
<dbReference type="GO" id="GO:0005085">
    <property type="term" value="F:guanyl-nucleotide exchange factor activity"/>
    <property type="evidence" value="ECO:0007669"/>
    <property type="project" value="TreeGrafter"/>
</dbReference>
<evidence type="ECO:0000313" key="4">
    <source>
        <dbReference type="EMBL" id="KAK4771852.1"/>
    </source>
</evidence>
<dbReference type="PANTHER" id="PTHR15837">
    <property type="entry name" value="RAN GUANINE NUCLEOTIDE RELEASE FACTOR"/>
    <property type="match status" value="1"/>
</dbReference>
<dbReference type="PANTHER" id="PTHR15837:SF0">
    <property type="entry name" value="RAN GUANINE NUCLEOTIDE RELEASE FACTOR"/>
    <property type="match status" value="1"/>
</dbReference>
<sequence>MASEVFAQRALFGGAITSTFPLRFEDVSRIRDVPDNQEVLVDPSRDESLIFELLEMKHDVPDYQSATWFIQDLANEQDAELCSAIQQSAVMDAPSLTYGNMPAVVTTAVGEMAISKGRQGREAQNIVRVYLADIRLRAVNTDVLIVAYEPLLINPLSESAPVVGAGYAVPAAQSGIATMEDVFKQATSSFMVGDWSLFVH</sequence>
<evidence type="ECO:0000313" key="5">
    <source>
        <dbReference type="Proteomes" id="UP001346149"/>
    </source>
</evidence>
<comment type="caution">
    <text evidence="4">The sequence shown here is derived from an EMBL/GenBank/DDBJ whole genome shotgun (WGS) entry which is preliminary data.</text>
</comment>
<dbReference type="GO" id="GO:0005634">
    <property type="term" value="C:nucleus"/>
    <property type="evidence" value="ECO:0007669"/>
    <property type="project" value="TreeGrafter"/>
</dbReference>
<dbReference type="GO" id="GO:0031267">
    <property type="term" value="F:small GTPase binding"/>
    <property type="evidence" value="ECO:0007669"/>
    <property type="project" value="TreeGrafter"/>
</dbReference>
<accession>A0AAN7KRB9</accession>
<reference evidence="4 5" key="1">
    <citation type="journal article" date="2023" name="Hortic Res">
        <title>Pangenome of water caltrop reveals structural variations and asymmetric subgenome divergence after allopolyploidization.</title>
        <authorList>
            <person name="Zhang X."/>
            <person name="Chen Y."/>
            <person name="Wang L."/>
            <person name="Yuan Y."/>
            <person name="Fang M."/>
            <person name="Shi L."/>
            <person name="Lu R."/>
            <person name="Comes H.P."/>
            <person name="Ma Y."/>
            <person name="Chen Y."/>
            <person name="Huang G."/>
            <person name="Zhou Y."/>
            <person name="Zheng Z."/>
            <person name="Qiu Y."/>
        </authorList>
    </citation>
    <scope>NUCLEOTIDE SEQUENCE [LARGE SCALE GENOMIC DNA]</scope>
    <source>
        <strain evidence="4">F231</strain>
    </source>
</reference>
<dbReference type="Gene3D" id="3.40.1000.10">
    <property type="entry name" value="Mog1/PsbP, alpha/beta/alpha sandwich"/>
    <property type="match status" value="1"/>
</dbReference>
<keyword evidence="5" id="KW-1185">Reference proteome</keyword>
<dbReference type="GO" id="GO:0006606">
    <property type="term" value="P:protein import into nucleus"/>
    <property type="evidence" value="ECO:0007669"/>
    <property type="project" value="TreeGrafter"/>
</dbReference>
<evidence type="ECO:0000256" key="2">
    <source>
        <dbReference type="ARBA" id="ARBA00022448"/>
    </source>
</evidence>
<gene>
    <name evidence="4" type="ORF">SAY86_013627</name>
</gene>
<dbReference type="AlphaFoldDB" id="A0AAN7KRB9"/>